<proteinExistence type="inferred from homology"/>
<feature type="active site" description="Proton acceptor" evidence="6">
    <location>
        <position position="352"/>
    </location>
</feature>
<dbReference type="AlphaFoldDB" id="A0A1H8J7Y0"/>
<dbReference type="Pfam" id="PF00108">
    <property type="entry name" value="Thiolase_N"/>
    <property type="match status" value="1"/>
</dbReference>
<dbReference type="PANTHER" id="PTHR18919:SF107">
    <property type="entry name" value="ACETYL-COA ACETYLTRANSFERASE, CYTOSOLIC"/>
    <property type="match status" value="1"/>
</dbReference>
<evidence type="ECO:0000256" key="6">
    <source>
        <dbReference type="PIRSR" id="PIRSR000429-1"/>
    </source>
</evidence>
<dbReference type="InterPro" id="IPR002155">
    <property type="entry name" value="Thiolase"/>
</dbReference>
<dbReference type="FunFam" id="3.40.47.10:FF:000010">
    <property type="entry name" value="Acetyl-CoA acetyltransferase (Thiolase)"/>
    <property type="match status" value="1"/>
</dbReference>
<protein>
    <recommendedName>
        <fullName evidence="2">acetyl-CoA C-acetyltransferase</fullName>
        <ecNumber evidence="2">2.3.1.9</ecNumber>
    </recommendedName>
    <alternativeName>
        <fullName evidence="5">Acetoacetyl-CoA thiolase</fullName>
    </alternativeName>
</protein>
<dbReference type="OrthoDB" id="9764892at2"/>
<dbReference type="InterPro" id="IPR020613">
    <property type="entry name" value="Thiolase_CS"/>
</dbReference>
<evidence type="ECO:0000256" key="2">
    <source>
        <dbReference type="ARBA" id="ARBA00012705"/>
    </source>
</evidence>
<evidence type="ECO:0000256" key="1">
    <source>
        <dbReference type="ARBA" id="ARBA00010982"/>
    </source>
</evidence>
<dbReference type="PROSITE" id="PS00737">
    <property type="entry name" value="THIOLASE_2"/>
    <property type="match status" value="1"/>
</dbReference>
<dbReference type="PROSITE" id="PS00099">
    <property type="entry name" value="THIOLASE_3"/>
    <property type="match status" value="1"/>
</dbReference>
<organism evidence="10 11">
    <name type="scientific">Mesobacillus persicus</name>
    <dbReference type="NCBI Taxonomy" id="930146"/>
    <lineage>
        <taxon>Bacteria</taxon>
        <taxon>Bacillati</taxon>
        <taxon>Bacillota</taxon>
        <taxon>Bacilli</taxon>
        <taxon>Bacillales</taxon>
        <taxon>Bacillaceae</taxon>
        <taxon>Mesobacillus</taxon>
    </lineage>
</organism>
<evidence type="ECO:0000256" key="4">
    <source>
        <dbReference type="ARBA" id="ARBA00023315"/>
    </source>
</evidence>
<dbReference type="InterPro" id="IPR020616">
    <property type="entry name" value="Thiolase_N"/>
</dbReference>
<dbReference type="EC" id="2.3.1.9" evidence="2"/>
<dbReference type="Proteomes" id="UP000198553">
    <property type="component" value="Unassembled WGS sequence"/>
</dbReference>
<dbReference type="Gene3D" id="3.40.47.10">
    <property type="match status" value="2"/>
</dbReference>
<dbReference type="PROSITE" id="PS00098">
    <property type="entry name" value="THIOLASE_1"/>
    <property type="match status" value="1"/>
</dbReference>
<evidence type="ECO:0000259" key="8">
    <source>
        <dbReference type="Pfam" id="PF00108"/>
    </source>
</evidence>
<dbReference type="InterPro" id="IPR020617">
    <property type="entry name" value="Thiolase_C"/>
</dbReference>
<keyword evidence="3 7" id="KW-0808">Transferase</keyword>
<keyword evidence="4 7" id="KW-0012">Acyltransferase</keyword>
<name>A0A1H8J7Y0_9BACI</name>
<dbReference type="PANTHER" id="PTHR18919">
    <property type="entry name" value="ACETYL-COA C-ACYLTRANSFERASE"/>
    <property type="match status" value="1"/>
</dbReference>
<comment type="similarity">
    <text evidence="1 7">Belongs to the thiolase-like superfamily. Thiolase family.</text>
</comment>
<dbReference type="NCBIfam" id="TIGR01930">
    <property type="entry name" value="AcCoA-C-Actrans"/>
    <property type="match status" value="1"/>
</dbReference>
<dbReference type="SUPFAM" id="SSF53901">
    <property type="entry name" value="Thiolase-like"/>
    <property type="match status" value="2"/>
</dbReference>
<evidence type="ECO:0000259" key="9">
    <source>
        <dbReference type="Pfam" id="PF02803"/>
    </source>
</evidence>
<evidence type="ECO:0000313" key="10">
    <source>
        <dbReference type="EMBL" id="SEN77023.1"/>
    </source>
</evidence>
<feature type="active site" description="Proton acceptor" evidence="6">
    <location>
        <position position="382"/>
    </location>
</feature>
<feature type="domain" description="Thiolase C-terminal" evidence="9">
    <location>
        <begin position="274"/>
        <end position="394"/>
    </location>
</feature>
<dbReference type="GO" id="GO:0003985">
    <property type="term" value="F:acetyl-CoA C-acetyltransferase activity"/>
    <property type="evidence" value="ECO:0007669"/>
    <property type="project" value="UniProtKB-EC"/>
</dbReference>
<keyword evidence="11" id="KW-1185">Reference proteome</keyword>
<feature type="domain" description="Thiolase N-terminal" evidence="8">
    <location>
        <begin position="7"/>
        <end position="265"/>
    </location>
</feature>
<evidence type="ECO:0000256" key="3">
    <source>
        <dbReference type="ARBA" id="ARBA00022679"/>
    </source>
</evidence>
<evidence type="ECO:0000313" key="11">
    <source>
        <dbReference type="Proteomes" id="UP000198553"/>
    </source>
</evidence>
<dbReference type="Pfam" id="PF02803">
    <property type="entry name" value="Thiolase_C"/>
    <property type="match status" value="1"/>
</dbReference>
<dbReference type="EMBL" id="FOBW01000020">
    <property type="protein sequence ID" value="SEN77023.1"/>
    <property type="molecule type" value="Genomic_DNA"/>
</dbReference>
<dbReference type="InterPro" id="IPR020615">
    <property type="entry name" value="Thiolase_acyl_enz_int_AS"/>
</dbReference>
<dbReference type="STRING" id="930146.SAMN05192533_12031"/>
<feature type="active site" description="Acyl-thioester intermediate" evidence="6">
    <location>
        <position position="91"/>
    </location>
</feature>
<accession>A0A1H8J7Y0</accession>
<sequence length="398" mass="42143">MVNKDNIVIVSAVRTPIGRYGGSFKEINSGFLASHVVKEAVNRANISSDQVNEVILGEVRQSTESSNVARVAALRAGIPETVPAFTINRLCASGMQAIASGVQQIQSGQAEVVVAGGTESMSCSPIYLRGSRFGGDRTHLVDSNTEAGQQPKEIYGDSLGMGITAENVAEKYQVSREDQDAFAIESQRRASLAIEEGKFKEEIAPFEVKTKKGSTVVDTDEHPRPDTTIEKLATLKPAFRKGGSVTAGNACGRNDGAAAVVLMTAETAEAKGVKPLARIVDWAAVGVSPEIMGIGPVPAVKKLLERTGKSIEEIDLFELNEAFASQALAVIRELGLDQEKVNVNGGAIALGHPVGATGARIVTTLLYELKRRKQRYGIATLCVGGGQGMAILIENIIE</sequence>
<dbReference type="CDD" id="cd00751">
    <property type="entry name" value="thiolase"/>
    <property type="match status" value="1"/>
</dbReference>
<dbReference type="RefSeq" id="WP_090749782.1">
    <property type="nucleotide sequence ID" value="NZ_FOBW01000020.1"/>
</dbReference>
<dbReference type="InterPro" id="IPR020610">
    <property type="entry name" value="Thiolase_AS"/>
</dbReference>
<evidence type="ECO:0000256" key="7">
    <source>
        <dbReference type="RuleBase" id="RU003557"/>
    </source>
</evidence>
<gene>
    <name evidence="10" type="ORF">SAMN05192533_12031</name>
</gene>
<reference evidence="11" key="1">
    <citation type="submission" date="2016-10" db="EMBL/GenBank/DDBJ databases">
        <authorList>
            <person name="Varghese N."/>
            <person name="Submissions S."/>
        </authorList>
    </citation>
    <scope>NUCLEOTIDE SEQUENCE [LARGE SCALE GENOMIC DNA]</scope>
    <source>
        <strain evidence="11">B48,IBRC-M 10115,DSM 25386,CECT 8001</strain>
    </source>
</reference>
<dbReference type="PIRSF" id="PIRSF000429">
    <property type="entry name" value="Ac-CoA_Ac_transf"/>
    <property type="match status" value="1"/>
</dbReference>
<evidence type="ECO:0000256" key="5">
    <source>
        <dbReference type="ARBA" id="ARBA00030755"/>
    </source>
</evidence>
<dbReference type="InterPro" id="IPR016039">
    <property type="entry name" value="Thiolase-like"/>
</dbReference>